<organism evidence="2 3">
    <name type="scientific">Papio anubis</name>
    <name type="common">Olive baboon</name>
    <dbReference type="NCBI Taxonomy" id="9555"/>
    <lineage>
        <taxon>Eukaryota</taxon>
        <taxon>Metazoa</taxon>
        <taxon>Chordata</taxon>
        <taxon>Craniata</taxon>
        <taxon>Vertebrata</taxon>
        <taxon>Euteleostomi</taxon>
        <taxon>Mammalia</taxon>
        <taxon>Eutheria</taxon>
        <taxon>Euarchontoglires</taxon>
        <taxon>Primates</taxon>
        <taxon>Haplorrhini</taxon>
        <taxon>Catarrhini</taxon>
        <taxon>Cercopithecidae</taxon>
        <taxon>Cercopithecinae</taxon>
        <taxon>Papio</taxon>
    </lineage>
</organism>
<keyword evidence="3" id="KW-1185">Reference proteome</keyword>
<name>A0A8I5NTT2_PAPAN</name>
<evidence type="ECO:0000313" key="2">
    <source>
        <dbReference type="Ensembl" id="ENSPANP00000058408.1"/>
    </source>
</evidence>
<feature type="transmembrane region" description="Helical" evidence="1">
    <location>
        <begin position="58"/>
        <end position="77"/>
    </location>
</feature>
<proteinExistence type="predicted"/>
<accession>A0A8I5NTT2</accession>
<dbReference type="Proteomes" id="UP000028761">
    <property type="component" value="Chromosome 8"/>
</dbReference>
<evidence type="ECO:0000313" key="3">
    <source>
        <dbReference type="Proteomes" id="UP000028761"/>
    </source>
</evidence>
<reference evidence="2" key="2">
    <citation type="submission" date="2025-08" db="UniProtKB">
        <authorList>
            <consortium name="Ensembl"/>
        </authorList>
    </citation>
    <scope>IDENTIFICATION</scope>
</reference>
<keyword evidence="1" id="KW-0812">Transmembrane</keyword>
<keyword evidence="1" id="KW-0472">Membrane</keyword>
<reference evidence="2" key="3">
    <citation type="submission" date="2025-09" db="UniProtKB">
        <authorList>
            <consortium name="Ensembl"/>
        </authorList>
    </citation>
    <scope>IDENTIFICATION</scope>
</reference>
<keyword evidence="1" id="KW-1133">Transmembrane helix</keyword>
<dbReference type="PANTHER" id="PTHR12138">
    <property type="entry name" value="PRIMATE-EXPANDED PROTEIN FAMILY"/>
    <property type="match status" value="1"/>
</dbReference>
<evidence type="ECO:0000256" key="1">
    <source>
        <dbReference type="SAM" id="Phobius"/>
    </source>
</evidence>
<dbReference type="PANTHER" id="PTHR12138:SF75">
    <property type="entry name" value="SECRETED PROTEIN"/>
    <property type="match status" value="1"/>
</dbReference>
<dbReference type="AlphaFoldDB" id="A0A8I5NTT2"/>
<sequence>AIPGWIFFLPFSSFLPSFFSLLFSLLLSFLLFPSPPFLPLPSFPPSLPPSLPSSLPPFLPSFFPSSFLFSLSFFLFLRQSLTLSPRLECSGRISAHCKLRLPGLGHSPASASRVAGTTGARHLAQLVFSIFSRAGFHRVSQDGLDLLTS</sequence>
<reference evidence="2 3" key="1">
    <citation type="submission" date="2012-03" db="EMBL/GenBank/DDBJ databases">
        <title>Whole Genome Assembly of Papio anubis.</title>
        <authorList>
            <person name="Liu Y.L."/>
            <person name="Abraham K.A."/>
            <person name="Akbar H.A."/>
            <person name="Ali S.A."/>
            <person name="Anosike U.A."/>
            <person name="Aqrawi P.A."/>
            <person name="Arias F.A."/>
            <person name="Attaway T.A."/>
            <person name="Awwad R.A."/>
            <person name="Babu C.B."/>
            <person name="Bandaranaike D.B."/>
            <person name="Battles P.B."/>
            <person name="Bell A.B."/>
            <person name="Beltran B.B."/>
            <person name="Berhane-Mersha D.B."/>
            <person name="Bess C.B."/>
            <person name="Bickham C.B."/>
            <person name="Bolden T.B."/>
            <person name="Carter K.C."/>
            <person name="Chau D.C."/>
            <person name="Chavez A.C."/>
            <person name="Clerc-Blankenburg K.C."/>
            <person name="Coyle M.C."/>
            <person name="Dao M.D."/>
            <person name="Davila M.L.D."/>
            <person name="Davy-Carroll L.D."/>
            <person name="Denson S.D."/>
            <person name="Dinh H.D."/>
            <person name="Fernandez S.F."/>
            <person name="Fernando P.F."/>
            <person name="Forbes L.F."/>
            <person name="Francis C.F."/>
            <person name="Francisco L.F."/>
            <person name="Fu Q.F."/>
            <person name="Garcia-Iii R.G."/>
            <person name="Garrett T.G."/>
            <person name="Gross S.G."/>
            <person name="Gubbala S.G."/>
            <person name="Hirani K.H."/>
            <person name="Hogues M.H."/>
            <person name="Hollins B.H."/>
            <person name="Jackson L.J."/>
            <person name="Javaid M.J."/>
            <person name="Jhangiani S.J."/>
            <person name="Johnson A.J."/>
            <person name="Johnson B.J."/>
            <person name="Jones J.J."/>
            <person name="Joshi V.J."/>
            <person name="Kalu J.K."/>
            <person name="Khan N.K."/>
            <person name="Korchina V.K."/>
            <person name="Kovar C.K."/>
            <person name="Lago L.L."/>
            <person name="Lara F.L."/>
            <person name="Le T.-K.L."/>
            <person name="Lee S.L."/>
            <person name="Legall-Iii F.L."/>
            <person name="Lemon S.L."/>
            <person name="Liu J.L."/>
            <person name="Liu Y.-S.L."/>
            <person name="Liyanage D.L."/>
            <person name="Lopez J.L."/>
            <person name="Lorensuhewa L.L."/>
            <person name="Mata R.M."/>
            <person name="Mathew T.M."/>
            <person name="Mercado C.M."/>
            <person name="Mercado I.M."/>
            <person name="Morales K.M."/>
            <person name="Morgan M.M."/>
            <person name="Munidasa M.M."/>
            <person name="Ngo D.N."/>
            <person name="Nguyen L.N."/>
            <person name="Nguyen T.N."/>
            <person name="Nguyen N.N."/>
            <person name="Obregon M.O."/>
            <person name="Okwuonu G.O."/>
            <person name="Ongeri F.O."/>
            <person name="Onwere C.O."/>
            <person name="Osifeso I.O."/>
            <person name="Parra A.P."/>
            <person name="Patil S.P."/>
            <person name="Perez A.P."/>
            <person name="Perez Y.P."/>
            <person name="Pham C.P."/>
            <person name="Pu L.-L.P."/>
            <person name="Puazo M.P."/>
            <person name="Quiroz J.Q."/>
            <person name="Rouhana J.R."/>
            <person name="Ruiz M.R."/>
            <person name="Ruiz S.-J.R."/>
            <person name="Saada N.S."/>
            <person name="Santibanez J.S."/>
            <person name="Scheel M.S."/>
            <person name="Schneider B.S."/>
            <person name="Simmons D.S."/>
            <person name="Sisson I.S."/>
            <person name="Tang L.-Y.T."/>
            <person name="Thornton R.T."/>
            <person name="Tisius J.T."/>
            <person name="Toledanes G.T."/>
            <person name="Trejos Z.T."/>
            <person name="Usmani K.U."/>
            <person name="Varghese R.V."/>
            <person name="Vattathil S.V."/>
            <person name="Vee V.V."/>
            <person name="Walker D.W."/>
            <person name="Weissenberger G.W."/>
            <person name="White C.W."/>
            <person name="Williams A.W."/>
            <person name="Woodworth J.W."/>
            <person name="Wright R.W."/>
            <person name="Zhu Y.Z."/>
            <person name="Han Y.H."/>
            <person name="Newsham I.N."/>
            <person name="Nazareth L.N."/>
            <person name="Worley K.W."/>
            <person name="Muzny D.M."/>
            <person name="Rogers J.R."/>
            <person name="Gibbs R.G."/>
        </authorList>
    </citation>
    <scope>NUCLEOTIDE SEQUENCE [LARGE SCALE GENOMIC DNA]</scope>
</reference>
<feature type="transmembrane region" description="Helical" evidence="1">
    <location>
        <begin position="7"/>
        <end position="32"/>
    </location>
</feature>
<protein>
    <submittedName>
        <fullName evidence="2">Uncharacterized protein</fullName>
    </submittedName>
</protein>
<dbReference type="Ensembl" id="ENSPANT00000073957.1">
    <property type="protein sequence ID" value="ENSPANP00000058408.1"/>
    <property type="gene ID" value="ENSPANG00000049241.1"/>
</dbReference>
<dbReference type="GeneTree" id="ENSGT00940000163505"/>